<proteinExistence type="predicted"/>
<reference evidence="1" key="1">
    <citation type="submission" date="2021-04" db="EMBL/GenBank/DDBJ databases">
        <authorList>
            <person name="Barnhill K.B."/>
            <person name="Biggs A.M."/>
            <person name="Bland J."/>
            <person name="Choudhary H.M."/>
            <person name="Crogan R.E."/>
            <person name="Finocchiaro A.B."/>
            <person name="Franco V."/>
            <person name="Fuller T.A."/>
            <person name="Hanwacker C.G."/>
            <person name="Howard Z.E."/>
            <person name="Iqbal M."/>
            <person name="Mathew A.M."/>
            <person name="Miller S."/>
            <person name="Padhye S."/>
            <person name="Rainey E."/>
            <person name="Rodriguez A."/>
            <person name="Stewart E."/>
            <person name="Otero L.A."/>
            <person name="Chase M.A."/>
            <person name="Pollenz R.S."/>
            <person name="Garlena R.A."/>
            <person name="Russell D.A."/>
            <person name="Jacobs-Sera D."/>
            <person name="Hatfull G.F."/>
        </authorList>
    </citation>
    <scope>NUCLEOTIDE SEQUENCE</scope>
</reference>
<dbReference type="GeneID" id="80020423"/>
<name>A0A8F2D9L8_9CAUD</name>
<dbReference type="KEGG" id="vg:80020423"/>
<dbReference type="RefSeq" id="YP_010755751.1">
    <property type="nucleotide sequence ID" value="NC_073474.1"/>
</dbReference>
<keyword evidence="2" id="KW-1185">Reference proteome</keyword>
<accession>A0A8F2D9L8</accession>
<sequence length="139" mass="14370">MRVYAETADLPGAVATALGDRAESYLTHASLSVENATIMARYDVDELGYPTGEAIVTAFRDAVVAQVEYWQAAGVSPIGGVLAQEREVTSQSAGGGSVSFGALRTAEALTEAITELCPMALAILRQAKLLGGNAVPGQI</sequence>
<protein>
    <submittedName>
        <fullName evidence="1">Head-to-tail adaptor</fullName>
    </submittedName>
</protein>
<evidence type="ECO:0000313" key="1">
    <source>
        <dbReference type="EMBL" id="QWS68128.1"/>
    </source>
</evidence>
<organism evidence="1 2">
    <name type="scientific">Gordonia phage VanLee</name>
    <dbReference type="NCBI Taxonomy" id="2845816"/>
    <lineage>
        <taxon>Viruses</taxon>
        <taxon>Duplodnaviria</taxon>
        <taxon>Heunggongvirae</taxon>
        <taxon>Uroviricota</taxon>
        <taxon>Caudoviricetes</taxon>
        <taxon>Kruegerviridae</taxon>
        <taxon>Vanleevirus</taxon>
        <taxon>Vanleevirus vanlee</taxon>
    </lineage>
</organism>
<gene>
    <name evidence="1" type="primary">10</name>
    <name evidence="1" type="ORF">SEA_VANLEE_10</name>
</gene>
<evidence type="ECO:0000313" key="2">
    <source>
        <dbReference type="Proteomes" id="UP000683422"/>
    </source>
</evidence>
<dbReference type="EMBL" id="MZ028627">
    <property type="protein sequence ID" value="QWS68128.1"/>
    <property type="molecule type" value="Genomic_DNA"/>
</dbReference>
<dbReference type="Proteomes" id="UP000683422">
    <property type="component" value="Segment"/>
</dbReference>